<dbReference type="Proteomes" id="UP000595205">
    <property type="component" value="Chromosome"/>
</dbReference>
<evidence type="ECO:0000259" key="2">
    <source>
        <dbReference type="Pfam" id="PF00188"/>
    </source>
</evidence>
<dbReference type="CDD" id="cd05379">
    <property type="entry name" value="CAP_bacterial"/>
    <property type="match status" value="1"/>
</dbReference>
<sequence>MHVRFISVLHRLGFSRSDRPGQLSVAERPAPSTADHRSVAEKEDLDMQYRPQRLPALVVATGALLSLPVAHADNDNNTLVPNNKRLNDGVVANVFTVQHQAGCTNDVRISPQLQAAAQRHTQDVLNNRALDGDIGSDGSSPQDRANAAGFHGPVAETVAINQSIAISGNDLINRWYYNPDYFKIMSNCANSQMGVWSLNSPDRTVVVAVYGQPQAAARGQGGGATPLNTDGQNIPLDPSPDYDASDELEFGLNWFPWILRGVYPPPGNPPQ</sequence>
<evidence type="ECO:0000313" key="3">
    <source>
        <dbReference type="EMBL" id="BCO98587.1"/>
    </source>
</evidence>
<dbReference type="PANTHER" id="PTHR31157">
    <property type="entry name" value="SCP DOMAIN-CONTAINING PROTEIN"/>
    <property type="match status" value="1"/>
</dbReference>
<dbReference type="Pfam" id="PF00188">
    <property type="entry name" value="CAP"/>
    <property type="match status" value="1"/>
</dbReference>
<gene>
    <name evidence="3" type="ORF">MINTM018_13570</name>
</gene>
<evidence type="ECO:0000313" key="4">
    <source>
        <dbReference type="Proteomes" id="UP000595205"/>
    </source>
</evidence>
<feature type="region of interest" description="Disordered" evidence="1">
    <location>
        <begin position="18"/>
        <end position="38"/>
    </location>
</feature>
<dbReference type="InterPro" id="IPR014044">
    <property type="entry name" value="CAP_dom"/>
</dbReference>
<dbReference type="EMBL" id="AP024255">
    <property type="protein sequence ID" value="BCO98587.1"/>
    <property type="molecule type" value="Genomic_DNA"/>
</dbReference>
<proteinExistence type="predicted"/>
<feature type="domain" description="SCP" evidence="2">
    <location>
        <begin position="105"/>
        <end position="210"/>
    </location>
</feature>
<protein>
    <recommendedName>
        <fullName evidence="2">SCP domain-containing protein</fullName>
    </recommendedName>
</protein>
<evidence type="ECO:0000256" key="1">
    <source>
        <dbReference type="SAM" id="MobiDB-lite"/>
    </source>
</evidence>
<accession>A0A7R7MTU8</accession>
<dbReference type="AlphaFoldDB" id="A0A7R7MTU8"/>
<name>A0A7R7MTU8_MYCIT</name>
<dbReference type="Gene3D" id="3.40.33.10">
    <property type="entry name" value="CAP"/>
    <property type="match status" value="1"/>
</dbReference>
<reference evidence="3 4" key="1">
    <citation type="submission" date="2020-12" db="EMBL/GenBank/DDBJ databases">
        <title>Genome sequence of clinical Mycobacterium intracellulare strains.</title>
        <authorList>
            <person name="Tateishi Y."/>
            <person name="Matsumoto S."/>
            <person name="Fukushima Y."/>
            <person name="Nakajima C."/>
            <person name="Suzuki Y."/>
        </authorList>
    </citation>
    <scope>NUCLEOTIDE SEQUENCE [LARGE SCALE GENOMIC DNA]</scope>
    <source>
        <strain evidence="3 4">M018</strain>
    </source>
</reference>
<dbReference type="InterPro" id="IPR035940">
    <property type="entry name" value="CAP_sf"/>
</dbReference>
<dbReference type="PANTHER" id="PTHR31157:SF1">
    <property type="entry name" value="SCP DOMAIN-CONTAINING PROTEIN"/>
    <property type="match status" value="1"/>
</dbReference>
<organism evidence="3 4">
    <name type="scientific">Mycobacterium intracellulare</name>
    <dbReference type="NCBI Taxonomy" id="1767"/>
    <lineage>
        <taxon>Bacteria</taxon>
        <taxon>Bacillati</taxon>
        <taxon>Actinomycetota</taxon>
        <taxon>Actinomycetes</taxon>
        <taxon>Mycobacteriales</taxon>
        <taxon>Mycobacteriaceae</taxon>
        <taxon>Mycobacterium</taxon>
        <taxon>Mycobacterium avium complex (MAC)</taxon>
    </lineage>
</organism>